<dbReference type="InterPro" id="IPR014428">
    <property type="entry name" value="Hjc_arc"/>
</dbReference>
<evidence type="ECO:0000313" key="14">
    <source>
        <dbReference type="Proteomes" id="UP000011669"/>
    </source>
</evidence>
<keyword evidence="3" id="KW-0479">Metal-binding</keyword>
<dbReference type="InterPro" id="IPR002732">
    <property type="entry name" value="Hjc"/>
</dbReference>
<comment type="catalytic activity">
    <reaction evidence="11">
        <text>Endonucleolytic cleavage at a junction such as a reciprocal single-stranded crossover between two homologous DNA duplexes (Holliday junction).</text>
        <dbReference type="EC" id="3.1.21.10"/>
    </reaction>
</comment>
<dbReference type="SUPFAM" id="SSF52980">
    <property type="entry name" value="Restriction endonuclease-like"/>
    <property type="match status" value="1"/>
</dbReference>
<gene>
    <name evidence="13" type="ORF">C449_01107</name>
</gene>
<dbReference type="STRING" id="1227455.C449_01107"/>
<dbReference type="AlphaFoldDB" id="M0MQK3"/>
<evidence type="ECO:0000256" key="7">
    <source>
        <dbReference type="ARBA" id="ARBA00022842"/>
    </source>
</evidence>
<dbReference type="GO" id="GO:0006281">
    <property type="term" value="P:DNA repair"/>
    <property type="evidence" value="ECO:0007669"/>
    <property type="project" value="UniProtKB-KW"/>
</dbReference>
<keyword evidence="2" id="KW-0540">Nuclease</keyword>
<evidence type="ECO:0000256" key="1">
    <source>
        <dbReference type="ARBA" id="ARBA00001946"/>
    </source>
</evidence>
<keyword evidence="8" id="KW-0238">DNA-binding</keyword>
<dbReference type="NCBIfam" id="NF040854">
    <property type="entry name" value="Hol_resolv_Hjc"/>
    <property type="match status" value="1"/>
</dbReference>
<dbReference type="PATRIC" id="fig|1227455.4.peg.230"/>
<dbReference type="InterPro" id="IPR011335">
    <property type="entry name" value="Restrct_endonuc-II-like"/>
</dbReference>
<keyword evidence="6" id="KW-0378">Hydrolase</keyword>
<dbReference type="InParanoid" id="M0MQK3"/>
<evidence type="ECO:0000256" key="8">
    <source>
        <dbReference type="ARBA" id="ARBA00023125"/>
    </source>
</evidence>
<keyword evidence="5" id="KW-0227">DNA damage</keyword>
<dbReference type="GO" id="GO:0046872">
    <property type="term" value="F:metal ion binding"/>
    <property type="evidence" value="ECO:0007669"/>
    <property type="project" value="UniProtKB-KW"/>
</dbReference>
<dbReference type="InterPro" id="IPR011856">
    <property type="entry name" value="tRNA_endonuc-like_dom_sf"/>
</dbReference>
<keyword evidence="4" id="KW-0255">Endonuclease</keyword>
<protein>
    <submittedName>
        <fullName evidence="13">Holliday junction resolvase</fullName>
    </submittedName>
</protein>
<comment type="cofactor">
    <cofactor evidence="1">
        <name>Mg(2+)</name>
        <dbReference type="ChEBI" id="CHEBI:18420"/>
    </cofactor>
</comment>
<dbReference type="Pfam" id="PF01870">
    <property type="entry name" value="Hjc"/>
    <property type="match status" value="1"/>
</dbReference>
<keyword evidence="9" id="KW-0233">DNA recombination</keyword>
<evidence type="ECO:0000256" key="5">
    <source>
        <dbReference type="ARBA" id="ARBA00022763"/>
    </source>
</evidence>
<dbReference type="GO" id="GO:0003677">
    <property type="term" value="F:DNA binding"/>
    <property type="evidence" value="ECO:0007669"/>
    <property type="project" value="UniProtKB-KW"/>
</dbReference>
<dbReference type="PANTHER" id="PTHR39651:SF1">
    <property type="entry name" value="HOLLIDAY JUNCTION RESOLVASE HJC"/>
    <property type="match status" value="1"/>
</dbReference>
<keyword evidence="7" id="KW-0460">Magnesium</keyword>
<dbReference type="OrthoDB" id="34330at2157"/>
<organism evidence="13 14">
    <name type="scientific">Halococcus saccharolyticus DSM 5350</name>
    <dbReference type="NCBI Taxonomy" id="1227455"/>
    <lineage>
        <taxon>Archaea</taxon>
        <taxon>Methanobacteriati</taxon>
        <taxon>Methanobacteriota</taxon>
        <taxon>Stenosarchaea group</taxon>
        <taxon>Halobacteria</taxon>
        <taxon>Halobacteriales</taxon>
        <taxon>Halococcaceae</taxon>
        <taxon>Halococcus</taxon>
    </lineage>
</organism>
<evidence type="ECO:0000256" key="11">
    <source>
        <dbReference type="ARBA" id="ARBA00029354"/>
    </source>
</evidence>
<evidence type="ECO:0000256" key="10">
    <source>
        <dbReference type="ARBA" id="ARBA00023204"/>
    </source>
</evidence>
<dbReference type="RefSeq" id="WP_006076028.1">
    <property type="nucleotide sequence ID" value="NZ_AOMD01000003.1"/>
</dbReference>
<dbReference type="PANTHER" id="PTHR39651">
    <property type="entry name" value="HOLLIDAY JUNCTION RESOLVASE HJC"/>
    <property type="match status" value="1"/>
</dbReference>
<dbReference type="EMBL" id="AOMD01000003">
    <property type="protein sequence ID" value="EMA47618.1"/>
    <property type="molecule type" value="Genomic_DNA"/>
</dbReference>
<feature type="compositionally biased region" description="Basic and acidic residues" evidence="12">
    <location>
        <begin position="114"/>
        <end position="127"/>
    </location>
</feature>
<dbReference type="GO" id="GO:0008821">
    <property type="term" value="F:crossover junction DNA endonuclease activity"/>
    <property type="evidence" value="ECO:0007669"/>
    <property type="project" value="UniProtKB-EC"/>
</dbReference>
<evidence type="ECO:0000256" key="2">
    <source>
        <dbReference type="ARBA" id="ARBA00022722"/>
    </source>
</evidence>
<evidence type="ECO:0000256" key="4">
    <source>
        <dbReference type="ARBA" id="ARBA00022759"/>
    </source>
</evidence>
<accession>M0MQK3</accession>
<proteinExistence type="predicted"/>
<evidence type="ECO:0000256" key="6">
    <source>
        <dbReference type="ARBA" id="ARBA00022801"/>
    </source>
</evidence>
<evidence type="ECO:0000256" key="12">
    <source>
        <dbReference type="SAM" id="MobiDB-lite"/>
    </source>
</evidence>
<keyword evidence="10" id="KW-0234">DNA repair</keyword>
<dbReference type="Proteomes" id="UP000011669">
    <property type="component" value="Unassembled WGS sequence"/>
</dbReference>
<name>M0MQK3_9EURY</name>
<evidence type="ECO:0000313" key="13">
    <source>
        <dbReference type="EMBL" id="EMA47618.1"/>
    </source>
</evidence>
<dbReference type="GO" id="GO:0006310">
    <property type="term" value="P:DNA recombination"/>
    <property type="evidence" value="ECO:0007669"/>
    <property type="project" value="UniProtKB-KW"/>
</dbReference>
<keyword evidence="14" id="KW-1185">Reference proteome</keyword>
<feature type="region of interest" description="Disordered" evidence="12">
    <location>
        <begin position="114"/>
        <end position="143"/>
    </location>
</feature>
<sequence length="143" mass="16296">MTGTRYERELIDLLEQYEYAVMRAPASGSATSRPLPDLTAAKNPLDNGGDLDLFALEAKVRKDHKVYLGAEEVEKLLSFADTGGYTAYVACRWKRAPGWSNQSWFFRRPDECERTDEGNYKLERPETPADWQGRVFDPDEVQA</sequence>
<evidence type="ECO:0000256" key="9">
    <source>
        <dbReference type="ARBA" id="ARBA00023172"/>
    </source>
</evidence>
<reference evidence="13 14" key="1">
    <citation type="journal article" date="2014" name="PLoS Genet.">
        <title>Phylogenetically driven sequencing of extremely halophilic archaea reveals strategies for static and dynamic osmo-response.</title>
        <authorList>
            <person name="Becker E.A."/>
            <person name="Seitzer P.M."/>
            <person name="Tritt A."/>
            <person name="Larsen D."/>
            <person name="Krusor M."/>
            <person name="Yao A.I."/>
            <person name="Wu D."/>
            <person name="Madern D."/>
            <person name="Eisen J.A."/>
            <person name="Darling A.E."/>
            <person name="Facciotti M.T."/>
        </authorList>
    </citation>
    <scope>NUCLEOTIDE SEQUENCE [LARGE SCALE GENOMIC DNA]</scope>
    <source>
        <strain evidence="13 14">DSM 5350</strain>
    </source>
</reference>
<comment type="caution">
    <text evidence="13">The sequence shown here is derived from an EMBL/GenBank/DDBJ whole genome shotgun (WGS) entry which is preliminary data.</text>
</comment>
<dbReference type="Gene3D" id="3.40.1350.10">
    <property type="match status" value="1"/>
</dbReference>
<evidence type="ECO:0000256" key="3">
    <source>
        <dbReference type="ARBA" id="ARBA00022723"/>
    </source>
</evidence>